<dbReference type="GO" id="GO:0005506">
    <property type="term" value="F:iron ion binding"/>
    <property type="evidence" value="ECO:0007669"/>
    <property type="project" value="InterPro"/>
</dbReference>
<organism evidence="4 5">
    <name type="scientific">Planotetraspora phitsanulokensis</name>
    <dbReference type="NCBI Taxonomy" id="575192"/>
    <lineage>
        <taxon>Bacteria</taxon>
        <taxon>Bacillati</taxon>
        <taxon>Actinomycetota</taxon>
        <taxon>Actinomycetes</taxon>
        <taxon>Streptosporangiales</taxon>
        <taxon>Streptosporangiaceae</taxon>
        <taxon>Planotetraspora</taxon>
    </lineage>
</organism>
<evidence type="ECO:0000259" key="3">
    <source>
        <dbReference type="SMART" id="SM01008"/>
    </source>
</evidence>
<evidence type="ECO:0000313" key="4">
    <source>
        <dbReference type="EMBL" id="GII39256.1"/>
    </source>
</evidence>
<dbReference type="Gene3D" id="3.90.1170.50">
    <property type="entry name" value="Aldehyde oxidase/xanthine dehydrogenase, a/b hammerhead"/>
    <property type="match status" value="1"/>
</dbReference>
<sequence>MTQAPVHSRPAPATAERIVGKPIDRVDGRAKTTGAARYSAEYPYPDIAHAALVHATVSRGRIAGIDAAAASAVPGVLAVITHLNAPAMKPPPPVSMMNLSSLASGTTVNYLNTDEVHWDGQPVAVVVAETLEAAQRAASLVEVTYETLPATFDFAAEEKNAKPQKSDLVQSGGATKGDAEAALAAAPVSVDLRFTTPPHNHNALEPHATTAAWDGDRVTVYDGAQNMYWVRDNLALKFGIPAANVRVISPYVGGAFGGKTMVWAGTILTVLAARVTARPVRLMLTREGVYRTVGGRTPSTQRVALGAEADGRLTALVHTSVTRLGRVGGGPEQVTSQSRHLYDAENILVQQNLVKLDLLPNTVMRAPGESIGTFALESAIDELAGELGMDPIALRMRNEPERNPIDGKRFAHRMLREAYARGAERFGWSERTPEPGSMRDGRWLVGMGVASAYHPSWQFAANVTVRLSADGTVVVRCGFHEMGMGGATAQAQIAADALGVPFEAVRVEYGDTALPTGPGAGGSGQTASIAASLVSACDKLKRSVLALARRSGDSPLRGQRMTGVEARDGGLYRTGRPGLGETYAAILTRAGRDSVEARVGSDTRVGAIAGQVRFMSKLMLDRRRWVKAASGAQFCEVRVDPDTGEVRVSRWVGVFDVGTVINAKTTAGQLRGGIVMGVGMALSEETLVDPRNGRIMNPSLAEYHVPVHADIPSIDVSWLDEPDPTMPLGLIGVGEVSITGAAAAIANAVHHATGRRVRDLPITLDRLL</sequence>
<dbReference type="PANTHER" id="PTHR11908:SF132">
    <property type="entry name" value="ALDEHYDE OXIDASE 1-RELATED"/>
    <property type="match status" value="1"/>
</dbReference>
<dbReference type="EMBL" id="BOOP01000019">
    <property type="protein sequence ID" value="GII39256.1"/>
    <property type="molecule type" value="Genomic_DNA"/>
</dbReference>
<dbReference type="SUPFAM" id="SSF56003">
    <property type="entry name" value="Molybdenum cofactor-binding domain"/>
    <property type="match status" value="1"/>
</dbReference>
<dbReference type="Proteomes" id="UP000622547">
    <property type="component" value="Unassembled WGS sequence"/>
</dbReference>
<keyword evidence="2" id="KW-0560">Oxidoreductase</keyword>
<dbReference type="InterPro" id="IPR037165">
    <property type="entry name" value="AldOxase/xan_DH_Mopterin-bd_sf"/>
</dbReference>
<dbReference type="Pfam" id="PF01315">
    <property type="entry name" value="Ald_Xan_dh_C"/>
    <property type="match status" value="1"/>
</dbReference>
<dbReference type="InterPro" id="IPR000674">
    <property type="entry name" value="Ald_Oxase/Xan_DH_a/b"/>
</dbReference>
<dbReference type="RefSeq" id="WP_204074839.1">
    <property type="nucleotide sequence ID" value="NZ_BAABHI010000003.1"/>
</dbReference>
<dbReference type="Pfam" id="PF02738">
    <property type="entry name" value="MoCoBD_1"/>
    <property type="match status" value="1"/>
</dbReference>
<reference evidence="4 5" key="1">
    <citation type="submission" date="2021-01" db="EMBL/GenBank/DDBJ databases">
        <title>Whole genome shotgun sequence of Planotetraspora phitsanulokensis NBRC 104273.</title>
        <authorList>
            <person name="Komaki H."/>
            <person name="Tamura T."/>
        </authorList>
    </citation>
    <scope>NUCLEOTIDE SEQUENCE [LARGE SCALE GENOMIC DNA]</scope>
    <source>
        <strain evidence="4 5">NBRC 104273</strain>
    </source>
</reference>
<proteinExistence type="predicted"/>
<dbReference type="InterPro" id="IPR008274">
    <property type="entry name" value="AldOxase/xan_DH_MoCoBD1"/>
</dbReference>
<feature type="domain" description="Aldehyde oxidase/xanthine dehydrogenase a/b hammerhead" evidence="3">
    <location>
        <begin position="33"/>
        <end position="149"/>
    </location>
</feature>
<protein>
    <submittedName>
        <fullName evidence="4">Carbon-monoxide dehydrogenase large subunit</fullName>
    </submittedName>
</protein>
<evidence type="ECO:0000313" key="5">
    <source>
        <dbReference type="Proteomes" id="UP000622547"/>
    </source>
</evidence>
<evidence type="ECO:0000256" key="2">
    <source>
        <dbReference type="ARBA" id="ARBA00023002"/>
    </source>
</evidence>
<dbReference type="Pfam" id="PF20256">
    <property type="entry name" value="MoCoBD_2"/>
    <property type="match status" value="1"/>
</dbReference>
<keyword evidence="1" id="KW-0500">Molybdenum</keyword>
<name>A0A8J3U9F0_9ACTN</name>
<gene>
    <name evidence="4" type="ORF">Pph01_42590</name>
</gene>
<evidence type="ECO:0000256" key="1">
    <source>
        <dbReference type="ARBA" id="ARBA00022505"/>
    </source>
</evidence>
<accession>A0A8J3U9F0</accession>
<dbReference type="Gene3D" id="3.30.365.10">
    <property type="entry name" value="Aldehyde oxidase/xanthine dehydrogenase, molybdopterin binding domain"/>
    <property type="match status" value="4"/>
</dbReference>
<dbReference type="PANTHER" id="PTHR11908">
    <property type="entry name" value="XANTHINE DEHYDROGENASE"/>
    <property type="match status" value="1"/>
</dbReference>
<dbReference type="InterPro" id="IPR016208">
    <property type="entry name" value="Ald_Oxase/xanthine_DH-like"/>
</dbReference>
<dbReference type="SMART" id="SM01008">
    <property type="entry name" value="Ald_Xan_dh_C"/>
    <property type="match status" value="1"/>
</dbReference>
<dbReference type="AlphaFoldDB" id="A0A8J3U9F0"/>
<comment type="caution">
    <text evidence="4">The sequence shown here is derived from an EMBL/GenBank/DDBJ whole genome shotgun (WGS) entry which is preliminary data.</text>
</comment>
<dbReference type="InterPro" id="IPR036856">
    <property type="entry name" value="Ald_Oxase/Xan_DH_a/b_sf"/>
</dbReference>
<keyword evidence="5" id="KW-1185">Reference proteome</keyword>
<dbReference type="GO" id="GO:0016491">
    <property type="term" value="F:oxidoreductase activity"/>
    <property type="evidence" value="ECO:0007669"/>
    <property type="project" value="UniProtKB-KW"/>
</dbReference>
<dbReference type="InterPro" id="IPR046867">
    <property type="entry name" value="AldOxase/xan_DH_MoCoBD2"/>
</dbReference>
<dbReference type="SUPFAM" id="SSF54665">
    <property type="entry name" value="CO dehydrogenase molybdoprotein N-domain-like"/>
    <property type="match status" value="1"/>
</dbReference>